<proteinExistence type="predicted"/>
<dbReference type="RefSeq" id="WP_012225215.1">
    <property type="nucleotide sequence ID" value="NZ_HG422565.1"/>
</dbReference>
<dbReference type="Proteomes" id="UP000018291">
    <property type="component" value="Unassembled WGS sequence"/>
</dbReference>
<protein>
    <submittedName>
        <fullName evidence="2">Putative carboxymuconolactone decarboxylase</fullName>
    </submittedName>
</protein>
<gene>
    <name evidence="2" type="ORF">BN381_170015</name>
</gene>
<dbReference type="eggNOG" id="COG0599">
    <property type="taxonomic scope" value="Bacteria"/>
</dbReference>
<dbReference type="InterPro" id="IPR029032">
    <property type="entry name" value="AhpD-like"/>
</dbReference>
<reference evidence="2 3" key="1">
    <citation type="journal article" date="2013" name="ISME J.">
        <title>Metabolic model for the filamentous 'Candidatus Microthrix parvicella' based on genomic and metagenomic analyses.</title>
        <authorList>
            <person name="Jon McIlroy S."/>
            <person name="Kristiansen R."/>
            <person name="Albertsen M."/>
            <person name="Michael Karst S."/>
            <person name="Rossetti S."/>
            <person name="Lund Nielsen J."/>
            <person name="Tandoi V."/>
            <person name="James Seviour R."/>
            <person name="Nielsen P.H."/>
        </authorList>
    </citation>
    <scope>NUCLEOTIDE SEQUENCE [LARGE SCALE GENOMIC DNA]</scope>
    <source>
        <strain evidence="2 3">RN1</strain>
    </source>
</reference>
<dbReference type="InterPro" id="IPR003779">
    <property type="entry name" value="CMD-like"/>
</dbReference>
<dbReference type="PANTHER" id="PTHR33570:SF2">
    <property type="entry name" value="CARBOXYMUCONOLACTONE DECARBOXYLASE-LIKE DOMAIN-CONTAINING PROTEIN"/>
    <property type="match status" value="1"/>
</dbReference>
<keyword evidence="3" id="KW-1185">Reference proteome</keyword>
<comment type="caution">
    <text evidence="2">The sequence shown here is derived from an EMBL/GenBank/DDBJ whole genome shotgun (WGS) entry which is preliminary data.</text>
</comment>
<accession>R4YXF4</accession>
<organism evidence="2 3">
    <name type="scientific">Candidatus Neomicrothrix parvicella RN1</name>
    <dbReference type="NCBI Taxonomy" id="1229780"/>
    <lineage>
        <taxon>Bacteria</taxon>
        <taxon>Bacillati</taxon>
        <taxon>Actinomycetota</taxon>
        <taxon>Acidimicrobiia</taxon>
        <taxon>Acidimicrobiales</taxon>
        <taxon>Microthrixaceae</taxon>
        <taxon>Candidatus Neomicrothrix</taxon>
    </lineage>
</organism>
<evidence type="ECO:0000313" key="2">
    <source>
        <dbReference type="EMBL" id="CCM63094.1"/>
    </source>
</evidence>
<evidence type="ECO:0000313" key="3">
    <source>
        <dbReference type="Proteomes" id="UP000018291"/>
    </source>
</evidence>
<feature type="domain" description="Carboxymuconolactone decarboxylase-like" evidence="1">
    <location>
        <begin position="34"/>
        <end position="107"/>
    </location>
</feature>
<sequence length="124" mass="13701">MSSEHLDDAARRQRGLAMMKDVYGWDIPHVEGAFVESTVDHLFGEVWAEGTLSIKERRMMLIGMAVAGGMEDVASLQLDAAVRLGELDAEDLRSIVVFVAHYAGWPRGAKLNTEVEKIIARMDA</sequence>
<dbReference type="HOGENOM" id="CLU_070025_4_0_11"/>
<dbReference type="AlphaFoldDB" id="R4YXF4"/>
<dbReference type="Gene3D" id="1.20.1290.10">
    <property type="entry name" value="AhpD-like"/>
    <property type="match status" value="1"/>
</dbReference>
<dbReference type="STRING" id="1229780.BN381_170015"/>
<dbReference type="OrthoDB" id="9802489at2"/>
<dbReference type="GO" id="GO:0051920">
    <property type="term" value="F:peroxiredoxin activity"/>
    <property type="evidence" value="ECO:0007669"/>
    <property type="project" value="InterPro"/>
</dbReference>
<dbReference type="EMBL" id="CANL01000009">
    <property type="protein sequence ID" value="CCM63094.1"/>
    <property type="molecule type" value="Genomic_DNA"/>
</dbReference>
<name>R4YXF4_9ACTN</name>
<dbReference type="InterPro" id="IPR052512">
    <property type="entry name" value="4CMD/NDH-1_regulator"/>
</dbReference>
<dbReference type="SUPFAM" id="SSF69118">
    <property type="entry name" value="AhpD-like"/>
    <property type="match status" value="1"/>
</dbReference>
<dbReference type="Pfam" id="PF02627">
    <property type="entry name" value="CMD"/>
    <property type="match status" value="1"/>
</dbReference>
<evidence type="ECO:0000259" key="1">
    <source>
        <dbReference type="Pfam" id="PF02627"/>
    </source>
</evidence>
<dbReference type="PANTHER" id="PTHR33570">
    <property type="entry name" value="4-CARBOXYMUCONOLACTONE DECARBOXYLASE FAMILY PROTEIN"/>
    <property type="match status" value="1"/>
</dbReference>